<dbReference type="GO" id="GO:0005739">
    <property type="term" value="C:mitochondrion"/>
    <property type="evidence" value="ECO:0007669"/>
    <property type="project" value="InterPro"/>
</dbReference>
<proteinExistence type="predicted"/>
<dbReference type="PANTHER" id="PTHR35700:SF1">
    <property type="entry name" value="OS07G0181800 PROTEIN"/>
    <property type="match status" value="1"/>
</dbReference>
<name>A0A2P6TW66_CHLSO</name>
<dbReference type="AlphaFoldDB" id="A0A2P6TW66"/>
<sequence>MGGFQLEAFKFAIYVALPIGLTAAVVLNQDMLQRIIKSRSYVTYPPSDVTDEKIQELLAKERARKF</sequence>
<dbReference type="OrthoDB" id="495469at2759"/>
<keyword evidence="1" id="KW-0472">Membrane</keyword>
<dbReference type="InterPro" id="IPR018625">
    <property type="entry name" value="Pet100"/>
</dbReference>
<organism evidence="2 3">
    <name type="scientific">Chlorella sorokiniana</name>
    <name type="common">Freshwater green alga</name>
    <dbReference type="NCBI Taxonomy" id="3076"/>
    <lineage>
        <taxon>Eukaryota</taxon>
        <taxon>Viridiplantae</taxon>
        <taxon>Chlorophyta</taxon>
        <taxon>core chlorophytes</taxon>
        <taxon>Trebouxiophyceae</taxon>
        <taxon>Chlorellales</taxon>
        <taxon>Chlorellaceae</taxon>
        <taxon>Chlorella clade</taxon>
        <taxon>Chlorella</taxon>
    </lineage>
</organism>
<keyword evidence="3" id="KW-1185">Reference proteome</keyword>
<evidence type="ECO:0000313" key="3">
    <source>
        <dbReference type="Proteomes" id="UP000239899"/>
    </source>
</evidence>
<keyword evidence="1" id="KW-1133">Transmembrane helix</keyword>
<dbReference type="PANTHER" id="PTHR35700">
    <property type="entry name" value="OS07G0181800 PROTEIN"/>
    <property type="match status" value="1"/>
</dbReference>
<reference evidence="2 3" key="1">
    <citation type="journal article" date="2018" name="Plant J.">
        <title>Genome sequences of Chlorella sorokiniana UTEX 1602 and Micractinium conductrix SAG 241.80: implications to maltose excretion by a green alga.</title>
        <authorList>
            <person name="Arriola M.B."/>
            <person name="Velmurugan N."/>
            <person name="Zhang Y."/>
            <person name="Plunkett M.H."/>
            <person name="Hondzo H."/>
            <person name="Barney B.M."/>
        </authorList>
    </citation>
    <scope>NUCLEOTIDE SEQUENCE [LARGE SCALE GENOMIC DNA]</scope>
    <source>
        <strain evidence="3">UTEX 1602</strain>
    </source>
</reference>
<evidence type="ECO:0000256" key="1">
    <source>
        <dbReference type="SAM" id="Phobius"/>
    </source>
</evidence>
<comment type="caution">
    <text evidence="2">The sequence shown here is derived from an EMBL/GenBank/DDBJ whole genome shotgun (WGS) entry which is preliminary data.</text>
</comment>
<dbReference type="EMBL" id="LHPG02000005">
    <property type="protein sequence ID" value="PRW58305.1"/>
    <property type="molecule type" value="Genomic_DNA"/>
</dbReference>
<gene>
    <name evidence="2" type="ORF">C2E21_2851</name>
</gene>
<dbReference type="Proteomes" id="UP000239899">
    <property type="component" value="Unassembled WGS sequence"/>
</dbReference>
<protein>
    <submittedName>
        <fullName evidence="2">Uncharacterized protein</fullName>
    </submittedName>
</protein>
<dbReference type="GO" id="GO:0033617">
    <property type="term" value="P:mitochondrial respiratory chain complex IV assembly"/>
    <property type="evidence" value="ECO:0007669"/>
    <property type="project" value="InterPro"/>
</dbReference>
<dbReference type="Pfam" id="PF09803">
    <property type="entry name" value="Pet100"/>
    <property type="match status" value="1"/>
</dbReference>
<keyword evidence="1" id="KW-0812">Transmembrane</keyword>
<feature type="transmembrane region" description="Helical" evidence="1">
    <location>
        <begin position="12"/>
        <end position="29"/>
    </location>
</feature>
<accession>A0A2P6TW66</accession>
<evidence type="ECO:0000313" key="2">
    <source>
        <dbReference type="EMBL" id="PRW58305.1"/>
    </source>
</evidence>